<evidence type="ECO:0000313" key="1">
    <source>
        <dbReference type="EMBL" id="KYP42305.1"/>
    </source>
</evidence>
<proteinExistence type="predicted"/>
<name>A0A151RIQ6_CAJCA</name>
<dbReference type="Gramene" id="C.cajan_35270.t">
    <property type="protein sequence ID" value="C.cajan_35270.t"/>
    <property type="gene ID" value="C.cajan_35270"/>
</dbReference>
<organism evidence="1 2">
    <name type="scientific">Cajanus cajan</name>
    <name type="common">Pigeon pea</name>
    <name type="synonym">Cajanus indicus</name>
    <dbReference type="NCBI Taxonomy" id="3821"/>
    <lineage>
        <taxon>Eukaryota</taxon>
        <taxon>Viridiplantae</taxon>
        <taxon>Streptophyta</taxon>
        <taxon>Embryophyta</taxon>
        <taxon>Tracheophyta</taxon>
        <taxon>Spermatophyta</taxon>
        <taxon>Magnoliopsida</taxon>
        <taxon>eudicotyledons</taxon>
        <taxon>Gunneridae</taxon>
        <taxon>Pentapetalae</taxon>
        <taxon>rosids</taxon>
        <taxon>fabids</taxon>
        <taxon>Fabales</taxon>
        <taxon>Fabaceae</taxon>
        <taxon>Papilionoideae</taxon>
        <taxon>50 kb inversion clade</taxon>
        <taxon>NPAAA clade</taxon>
        <taxon>indigoferoid/millettioid clade</taxon>
        <taxon>Phaseoleae</taxon>
        <taxon>Cajanus</taxon>
    </lineage>
</organism>
<keyword evidence="2" id="KW-1185">Reference proteome</keyword>
<evidence type="ECO:0000313" key="2">
    <source>
        <dbReference type="Proteomes" id="UP000075243"/>
    </source>
</evidence>
<dbReference type="AlphaFoldDB" id="A0A151RIQ6"/>
<dbReference type="EMBL" id="KQ483723">
    <property type="protein sequence ID" value="KYP42305.1"/>
    <property type="molecule type" value="Genomic_DNA"/>
</dbReference>
<accession>A0A151RIQ6</accession>
<dbReference type="Proteomes" id="UP000075243">
    <property type="component" value="Unassembled WGS sequence"/>
</dbReference>
<sequence length="69" mass="7827">ILWKSLVLPLLKGQTRSKITFLKIEFLITKNKGLNMEKYLTKIKGTADNLALVGSPVSILDMIKKRINK</sequence>
<reference evidence="1" key="1">
    <citation type="journal article" date="2012" name="Nat. Biotechnol.">
        <title>Draft genome sequence of pigeonpea (Cajanus cajan), an orphan legume crop of resource-poor farmers.</title>
        <authorList>
            <person name="Varshney R.K."/>
            <person name="Chen W."/>
            <person name="Li Y."/>
            <person name="Bharti A.K."/>
            <person name="Saxena R.K."/>
            <person name="Schlueter J.A."/>
            <person name="Donoghue M.T."/>
            <person name="Azam S."/>
            <person name="Fan G."/>
            <person name="Whaley A.M."/>
            <person name="Farmer A.D."/>
            <person name="Sheridan J."/>
            <person name="Iwata A."/>
            <person name="Tuteja R."/>
            <person name="Penmetsa R.V."/>
            <person name="Wu W."/>
            <person name="Upadhyaya H.D."/>
            <person name="Yang S.P."/>
            <person name="Shah T."/>
            <person name="Saxena K.B."/>
            <person name="Michael T."/>
            <person name="McCombie W.R."/>
            <person name="Yang B."/>
            <person name="Zhang G."/>
            <person name="Yang H."/>
            <person name="Wang J."/>
            <person name="Spillane C."/>
            <person name="Cook D.R."/>
            <person name="May G.D."/>
            <person name="Xu X."/>
            <person name="Jackson S.A."/>
        </authorList>
    </citation>
    <scope>NUCLEOTIDE SEQUENCE [LARGE SCALE GENOMIC DNA]</scope>
</reference>
<feature type="non-terminal residue" evidence="1">
    <location>
        <position position="1"/>
    </location>
</feature>
<protein>
    <recommendedName>
        <fullName evidence="3">Retrovirus-related Pol polyprotein from transposon TNT 1-94</fullName>
    </recommendedName>
</protein>
<evidence type="ECO:0008006" key="3">
    <source>
        <dbReference type="Google" id="ProtNLM"/>
    </source>
</evidence>
<gene>
    <name evidence="1" type="ORF">KK1_036297</name>
</gene>